<dbReference type="AlphaFoldDB" id="A0A4Q4SUU4"/>
<keyword evidence="2" id="KW-1185">Reference proteome</keyword>
<comment type="caution">
    <text evidence="1">The sequence shown here is derived from an EMBL/GenBank/DDBJ whole genome shotgun (WGS) entry which is preliminary data.</text>
</comment>
<gene>
    <name evidence="1" type="ORF">DL764_010653</name>
</gene>
<dbReference type="OrthoDB" id="5244741at2759"/>
<evidence type="ECO:0000313" key="1">
    <source>
        <dbReference type="EMBL" id="RYO74909.1"/>
    </source>
</evidence>
<name>A0A4Q4SUU4_9PEZI</name>
<protein>
    <submittedName>
        <fullName evidence="1">Uncharacterized protein</fullName>
    </submittedName>
</protein>
<sequence>MFSSIAHWDSTWDLSSASSPSLFGGTRVIVPCRLRGGPAAISKLIAQEIITHTGATPSEYSSWQEYGFPNLSGRVSVRNAVVAASSALLR</sequence>
<reference evidence="1 2" key="1">
    <citation type="submission" date="2018-06" db="EMBL/GenBank/DDBJ databases">
        <title>Complete Genomes of Monosporascus.</title>
        <authorList>
            <person name="Robinson A.J."/>
            <person name="Natvig D.O."/>
        </authorList>
    </citation>
    <scope>NUCLEOTIDE SEQUENCE [LARGE SCALE GENOMIC DNA]</scope>
    <source>
        <strain evidence="1 2">CBS 110550</strain>
    </source>
</reference>
<dbReference type="EMBL" id="QJNU01001575">
    <property type="protein sequence ID" value="RYO74909.1"/>
    <property type="molecule type" value="Genomic_DNA"/>
</dbReference>
<dbReference type="Proteomes" id="UP000293360">
    <property type="component" value="Unassembled WGS sequence"/>
</dbReference>
<evidence type="ECO:0000313" key="2">
    <source>
        <dbReference type="Proteomes" id="UP000293360"/>
    </source>
</evidence>
<organism evidence="1 2">
    <name type="scientific">Monosporascus ibericus</name>
    <dbReference type="NCBI Taxonomy" id="155417"/>
    <lineage>
        <taxon>Eukaryota</taxon>
        <taxon>Fungi</taxon>
        <taxon>Dikarya</taxon>
        <taxon>Ascomycota</taxon>
        <taxon>Pezizomycotina</taxon>
        <taxon>Sordariomycetes</taxon>
        <taxon>Xylariomycetidae</taxon>
        <taxon>Xylariales</taxon>
        <taxon>Xylariales incertae sedis</taxon>
        <taxon>Monosporascus</taxon>
    </lineage>
</organism>
<accession>A0A4Q4SUU4</accession>
<proteinExistence type="predicted"/>